<dbReference type="InterPro" id="IPR001791">
    <property type="entry name" value="Laminin_G"/>
</dbReference>
<dbReference type="GO" id="GO:0005912">
    <property type="term" value="C:adherens junction"/>
    <property type="evidence" value="ECO:0007669"/>
    <property type="project" value="TreeGrafter"/>
</dbReference>
<dbReference type="PANTHER" id="PTHR24027:SF422">
    <property type="entry name" value="CADHERIN DOMAIN-CONTAINING PROTEIN"/>
    <property type="match status" value="1"/>
</dbReference>
<evidence type="ECO:0000256" key="11">
    <source>
        <dbReference type="ARBA" id="ARBA00023180"/>
    </source>
</evidence>
<feature type="domain" description="Cadherin" evidence="17">
    <location>
        <begin position="981"/>
        <end position="1097"/>
    </location>
</feature>
<feature type="domain" description="Laminin G" evidence="15">
    <location>
        <begin position="2058"/>
        <end position="2262"/>
    </location>
</feature>
<dbReference type="InterPro" id="IPR015919">
    <property type="entry name" value="Cadherin-like_sf"/>
</dbReference>
<feature type="disulfide bond" evidence="13">
    <location>
        <begin position="2047"/>
        <end position="2056"/>
    </location>
</feature>
<dbReference type="InterPro" id="IPR000742">
    <property type="entry name" value="EGF"/>
</dbReference>
<reference evidence="18 19" key="1">
    <citation type="submission" date="2018-04" db="EMBL/GenBank/DDBJ databases">
        <title>The genome of golden apple snail Pomacea canaliculata provides insight into stress tolerance and invasive adaptation.</title>
        <authorList>
            <person name="Liu C."/>
            <person name="Liu B."/>
            <person name="Ren Y."/>
            <person name="Zhang Y."/>
            <person name="Wang H."/>
            <person name="Li S."/>
            <person name="Jiang F."/>
            <person name="Yin L."/>
            <person name="Zhang G."/>
            <person name="Qian W."/>
            <person name="Fan W."/>
        </authorList>
    </citation>
    <scope>NUCLEOTIDE SEQUENCE [LARGE SCALE GENOMIC DNA]</scope>
    <source>
        <strain evidence="18">SZHN2017</strain>
        <tissue evidence="18">Muscle</tissue>
    </source>
</reference>
<dbReference type="PROSITE" id="PS50268">
    <property type="entry name" value="CADHERIN_2"/>
    <property type="match status" value="15"/>
</dbReference>
<evidence type="ECO:0000256" key="9">
    <source>
        <dbReference type="ARBA" id="ARBA00023136"/>
    </source>
</evidence>
<evidence type="ECO:0000256" key="1">
    <source>
        <dbReference type="ARBA" id="ARBA00004167"/>
    </source>
</evidence>
<keyword evidence="2 13" id="KW-0245">EGF-like domain</keyword>
<evidence type="ECO:0000256" key="7">
    <source>
        <dbReference type="ARBA" id="ARBA00022889"/>
    </source>
</evidence>
<feature type="domain" description="Cadherin" evidence="17">
    <location>
        <begin position="1779"/>
        <end position="1879"/>
    </location>
</feature>
<dbReference type="PROSITE" id="PS01186">
    <property type="entry name" value="EGF_2"/>
    <property type="match status" value="2"/>
</dbReference>
<keyword evidence="9" id="KW-0472">Membrane</keyword>
<keyword evidence="19" id="KW-1185">Reference proteome</keyword>
<feature type="domain" description="Cadherin" evidence="17">
    <location>
        <begin position="1428"/>
        <end position="1534"/>
    </location>
</feature>
<dbReference type="InterPro" id="IPR056370">
    <property type="entry name" value="Shg-like_Ig-like"/>
</dbReference>
<gene>
    <name evidence="18" type="ORF">C0Q70_18879</name>
</gene>
<dbReference type="FunFam" id="2.60.40.60:FF:000058">
    <property type="entry name" value="FAT atypical cadherin 3"/>
    <property type="match status" value="1"/>
</dbReference>
<dbReference type="FunFam" id="2.60.40.60:FF:000116">
    <property type="entry name" value="Dachsous cadherin-related 2"/>
    <property type="match status" value="1"/>
</dbReference>
<dbReference type="GO" id="GO:0016477">
    <property type="term" value="P:cell migration"/>
    <property type="evidence" value="ECO:0007669"/>
    <property type="project" value="TreeGrafter"/>
</dbReference>
<dbReference type="InterPro" id="IPR013320">
    <property type="entry name" value="ConA-like_dom_sf"/>
</dbReference>
<feature type="domain" description="Cadherin" evidence="17">
    <location>
        <begin position="752"/>
        <end position="853"/>
    </location>
</feature>
<dbReference type="FunFam" id="2.60.40.60:FF:000015">
    <property type="entry name" value="FAT atypical cadherin 1"/>
    <property type="match status" value="1"/>
</dbReference>
<feature type="domain" description="Cadherin" evidence="17">
    <location>
        <begin position="1323"/>
        <end position="1427"/>
    </location>
</feature>
<comment type="subcellular location">
    <subcellularLocation>
        <location evidence="1">Membrane</location>
        <topology evidence="1">Single-pass membrane protein</topology>
    </subcellularLocation>
</comment>
<evidence type="ECO:0000313" key="18">
    <source>
        <dbReference type="EMBL" id="PVD20720.1"/>
    </source>
</evidence>
<feature type="domain" description="EGF-like" evidence="16">
    <location>
        <begin position="2265"/>
        <end position="2302"/>
    </location>
</feature>
<feature type="domain" description="Cadherin" evidence="17">
    <location>
        <begin position="1535"/>
        <end position="1640"/>
    </location>
</feature>
<keyword evidence="10 13" id="KW-1015">Disulfide bond</keyword>
<dbReference type="SMART" id="SM00112">
    <property type="entry name" value="CA"/>
    <property type="match status" value="15"/>
</dbReference>
<dbReference type="PROSITE" id="PS00022">
    <property type="entry name" value="EGF_1"/>
    <property type="match status" value="3"/>
</dbReference>
<keyword evidence="6 12" id="KW-0106">Calcium</keyword>
<dbReference type="STRING" id="400727.A0A2T7NHR4"/>
<evidence type="ECO:0000256" key="2">
    <source>
        <dbReference type="ARBA" id="ARBA00022536"/>
    </source>
</evidence>
<evidence type="ECO:0000256" key="5">
    <source>
        <dbReference type="ARBA" id="ARBA00022737"/>
    </source>
</evidence>
<comment type="caution">
    <text evidence="13">Lacks conserved residue(s) required for the propagation of feature annotation.</text>
</comment>
<dbReference type="PROSITE" id="PS50026">
    <property type="entry name" value="EGF_3"/>
    <property type="match status" value="4"/>
</dbReference>
<keyword evidence="7" id="KW-0130">Cell adhesion</keyword>
<feature type="disulfide bond" evidence="13">
    <location>
        <begin position="2292"/>
        <end position="2301"/>
    </location>
</feature>
<dbReference type="GO" id="GO:0045296">
    <property type="term" value="F:cadherin binding"/>
    <property type="evidence" value="ECO:0007669"/>
    <property type="project" value="TreeGrafter"/>
</dbReference>
<feature type="domain" description="EGF-like" evidence="16">
    <location>
        <begin position="2020"/>
        <end position="2057"/>
    </location>
</feature>
<keyword evidence="11" id="KW-0325">Glycoprotein</keyword>
<feature type="domain" description="Cadherin" evidence="17">
    <location>
        <begin position="539"/>
        <end position="642"/>
    </location>
</feature>
<proteinExistence type="predicted"/>
<sequence length="2619" mass="288255">MAAIKAALPVVALLCIAVCALASVHERFGEQPKPLSFSQDKDLDHKIDKRDVWSRYNYISLNRRKRSLVVDSNLANVSYLDIPLSSLVVHSRQRRAVTDIPEVSVQFSENQAGQVLSFANYVPRNVSRTYMLMSSSVDSTLFTLSSTGTLNWISANSLDYETTKTVTIVVNATSTVDQADVYVILTRINVTDVNEPAVFITKPQPYQATLTTIAPQDTLVISLQAQDPDAGASVGYSLTSVNPSNLRSRFTLIEVGTSGARSCEIRTVGSAQFPQGQEITITVTAKDNNDATASPTTTTVSVLVGFRSPQFMEILYEGYAQENNQPLQMVYTQPDGNVPLKIETKLFQPSPVTYSLLNSNGQPSSDFTVDSDGVVKSLQTIDYETAPSPQVQLTLRAVQVVGTTTFPSTATVLIRLVDINDNSPEFEMSRYLATVPEDTAVGTSILEVKATDRDSGTNAMITYNLRDTQDFSITTVTRNGSYVGIMSVKQRLDYDRTPNHYYDFVVVAADQGKPTSRTSTTSARVFVRNTNDEAPMFTNEPGKTFTVAQGLPVNSVIAQIQATDLDGDRVRYSFTVPQSKFSLAQDTGIITLQSAFTQDDYEFVLNITARDDGSCCGGVTSLSNTTYIVIQVMGTNNNKPTFTNCSAYDLSNVFEESPNNSFVIQVDGAIHLYRGLNGRLIYTLVRPEQYLKIVPTNGTIYVSGRIDREASNMEKYIQVTVYAEDGGNPSLQGWCAFRLQVQDINDNAPKFDKTQYISNITIDTRVGTTFLTVRAYDNDTGVNAEVEYSFLDSSNGTFGIVSSNGFIYLDKQLQQGTQYSLRVMAKDKGVPPLNSTVSVTVNVITSSNKPPSFDKNYTGMVYTVSEMAAQGVPIIQDITCNSNIDDPRVDFQLADANSGTFDTSQFFYIRKSDSSPNKATVYSNGVFDFETKQSHIVRLRCLNYGSVTLSTEINPVVQLLDANNKRPTFVGTDGDGRFQGSVTENLGPGQECLTITGQDLDITANFSKLTFEISAADNGTNNMDFELVRKDDRSAVLKSKRSFDRETKELYLINVIAKDGAPSACVKVTTSHYLFVVAASVSVRVLINDVNDNPPYFEQTLYNLTVPEDFNLNTLIEPYVTAKDPDSSDSNRLSYFIDSGNGQIPTFGVREGNGALFLVRKLDYENNDRFFQLKLRAFDGIHSATTTVNVLVTDVNDNSPVLLPSSLIIRNIVEEDDSVRANPRLLLQFNVTDADVDRPNKFQFSITSTSLLSFFRIDSTTGQLFLTDKLDRDLPNGRDTYIVDVQVTDELTNPLSGFASVSVLPLDINDNDPKFINGSLVGSVNENSEKGSSVMLVQVFDPDYMENGTVVFSILNSYSKNATGNYFAIDANTGYVTTNVAKELLDREKDPELYMVVKLADKGTPPRSSTGTITISLTDINDNPPIFQKKIYKVEMSESLPFGGNVISVTATDADIGVNANLIYDLQSSADRKYFDILTMKNVGNIIVFKAVDYDPPMNEKFFNLTVSVTDGRFTDTCYVEIKVTDFNDNAPQIQPQTLTVNISENVVVDYLLAYFSATDIDEGINSVFQFSIDRQTDLLRQFTVDPSGGVVRVRRPLDRETTPSYSLHILAIDEGDPVQTGTATLNVILGDVNDNYPTFKDNYQPQVPENDPNFRDIQSIFAKDPDLPPFSFPYGFNLAPCNDNDVCQAFGFRVDRAGDNGNGTAVITSKMTYDREKRKYYLIPIIMWDMYATGSSLSQTGTNTLTVTIADKNDNPMKEGHQDIFVFNYKGMFGPIDIGRVYVNDPDDWDLPDKTFTFLEPKWMEAYFKVQSNGTIVMEKGVPSNSDKEKYTFSVEVVDNVRKEKVVATVSVVVNDLSDEAVRSSGAVRLQGISAEDFIKRPPLDASTYGESKYDKFRKLLAAKLGTALENVLIISVQDVEGGVYIDVCYTAHGSAYYQSPQTDSLIVNNLQEFENTAGVSISQVPIDMCAQEIFEGGCYNYLDITGRPAMVNSNGTSFVGVEAFVRAKEGCRAKDFPDLVECFGDYCYNGGTCQKDDFGVLSCLCLSGYDGPRCQQLRHNFDGKSYAMYPTLEQCEDGQTSIEFITTQSDGLLLYNGPKVTPPADQPPDFISLELRGGFPVLMIDHGSGSTTLTVDGKNANGNVIISTLADGKWHRIDIIRTGKHVEMIVDFCESAAEKSVGGTLDDRPCRATGNTPGTYSFLNVGTLLQVGGRQPSTTYPPNVVGTRFNGCVRNLRHNSKLYDLYYKEIAGVSSGQNGCPREDTICGATCGVNGVCTASLTPPQATCVCKPGWRGDQCTTATTIRDLGKAPTYLTWTLSSSFLTGLLPCKVEMQAMFRTRSKTGVIFATYGRINSQYIVVQIQNGTLQVIYNLDDIDKTLELSHGNVSNGQWHVVRVMRNLQHVTLISDGGEGRNYNFSRGSPTGNFSVTLRDTATVGAVMSSLQGQTVYDRNLIDTCVQDIRLNNVGFPMTRSENTGQVSLTLEVNVKDGCTRNDCAGISCPLGSFCYPLWGTYECRCNPGTHSSGKTCMSDCTPNPCFNDVECSVNNGSALCSCPPEWCGPLCQYYMTSSTCGKSIDTTCVCKRGWWGAQCTKDDTYLFFYLAVYLSVSFPSFK</sequence>
<organism evidence="18 19">
    <name type="scientific">Pomacea canaliculata</name>
    <name type="common">Golden apple snail</name>
    <dbReference type="NCBI Taxonomy" id="400727"/>
    <lineage>
        <taxon>Eukaryota</taxon>
        <taxon>Metazoa</taxon>
        <taxon>Spiralia</taxon>
        <taxon>Lophotrochozoa</taxon>
        <taxon>Mollusca</taxon>
        <taxon>Gastropoda</taxon>
        <taxon>Caenogastropoda</taxon>
        <taxon>Architaenioglossa</taxon>
        <taxon>Ampullarioidea</taxon>
        <taxon>Ampullariidae</taxon>
        <taxon>Pomacea</taxon>
    </lineage>
</organism>
<dbReference type="PANTHER" id="PTHR24027">
    <property type="entry name" value="CADHERIN-23"/>
    <property type="match status" value="1"/>
</dbReference>
<feature type="domain" description="Cadherin" evidence="17">
    <location>
        <begin position="1098"/>
        <end position="1202"/>
    </location>
</feature>
<dbReference type="FunFam" id="2.60.40.60:FF:000020">
    <property type="entry name" value="Dachsous cadherin-related 1b"/>
    <property type="match status" value="1"/>
</dbReference>
<feature type="domain" description="Cadherin" evidence="17">
    <location>
        <begin position="312"/>
        <end position="426"/>
    </location>
</feature>
<evidence type="ECO:0000256" key="13">
    <source>
        <dbReference type="PROSITE-ProRule" id="PRU00076"/>
    </source>
</evidence>
<feature type="domain" description="EGF-like" evidence="16">
    <location>
        <begin position="2535"/>
        <end position="2569"/>
    </location>
</feature>
<feature type="disulfide bond" evidence="13">
    <location>
        <begin position="2559"/>
        <end position="2568"/>
    </location>
</feature>
<evidence type="ECO:0000256" key="14">
    <source>
        <dbReference type="SAM" id="SignalP"/>
    </source>
</evidence>
<dbReference type="SUPFAM" id="SSF49313">
    <property type="entry name" value="Cadherin-like"/>
    <property type="match status" value="14"/>
</dbReference>
<evidence type="ECO:0000313" key="19">
    <source>
        <dbReference type="Proteomes" id="UP000245119"/>
    </source>
</evidence>
<feature type="domain" description="EGF-like" evidence="16">
    <location>
        <begin position="2496"/>
        <end position="2534"/>
    </location>
</feature>
<dbReference type="PRINTS" id="PR00205">
    <property type="entry name" value="CADHERIN"/>
</dbReference>
<dbReference type="SMART" id="SM00282">
    <property type="entry name" value="LamG"/>
    <property type="match status" value="2"/>
</dbReference>
<dbReference type="SUPFAM" id="SSF49899">
    <property type="entry name" value="Concanavalin A-like lectins/glucanases"/>
    <property type="match status" value="2"/>
</dbReference>
<evidence type="ECO:0000256" key="12">
    <source>
        <dbReference type="PROSITE-ProRule" id="PRU00043"/>
    </source>
</evidence>
<dbReference type="GO" id="GO:0007043">
    <property type="term" value="P:cell-cell junction assembly"/>
    <property type="evidence" value="ECO:0007669"/>
    <property type="project" value="TreeGrafter"/>
</dbReference>
<feature type="domain" description="Cadherin" evidence="17">
    <location>
        <begin position="1640"/>
        <end position="1766"/>
    </location>
</feature>
<dbReference type="GO" id="GO:0005509">
    <property type="term" value="F:calcium ion binding"/>
    <property type="evidence" value="ECO:0007669"/>
    <property type="project" value="UniProtKB-UniRule"/>
</dbReference>
<feature type="domain" description="Cadherin" evidence="17">
    <location>
        <begin position="1213"/>
        <end position="1315"/>
    </location>
</feature>
<evidence type="ECO:0000256" key="3">
    <source>
        <dbReference type="ARBA" id="ARBA00022692"/>
    </source>
</evidence>
<evidence type="ECO:0000256" key="8">
    <source>
        <dbReference type="ARBA" id="ARBA00022989"/>
    </source>
</evidence>
<dbReference type="CDD" id="cd11304">
    <property type="entry name" value="Cadherin_repeat"/>
    <property type="match status" value="14"/>
</dbReference>
<feature type="disulfide bond" evidence="13">
    <location>
        <begin position="2269"/>
        <end position="2279"/>
    </location>
</feature>
<evidence type="ECO:0000256" key="4">
    <source>
        <dbReference type="ARBA" id="ARBA00022729"/>
    </source>
</evidence>
<feature type="chain" id="PRO_5015493973" evidence="14">
    <location>
        <begin position="23"/>
        <end position="2619"/>
    </location>
</feature>
<dbReference type="Pfam" id="PF02210">
    <property type="entry name" value="Laminin_G_2"/>
    <property type="match status" value="2"/>
</dbReference>
<dbReference type="Pfam" id="PF24811">
    <property type="entry name" value="Ig_Shg"/>
    <property type="match status" value="1"/>
</dbReference>
<evidence type="ECO:0000259" key="16">
    <source>
        <dbReference type="PROSITE" id="PS50026"/>
    </source>
</evidence>
<evidence type="ECO:0000259" key="15">
    <source>
        <dbReference type="PROSITE" id="PS50025"/>
    </source>
</evidence>
<dbReference type="OrthoDB" id="6079678at2759"/>
<keyword evidence="4 14" id="KW-0732">Signal</keyword>
<dbReference type="Gene3D" id="2.10.25.10">
    <property type="entry name" value="Laminin"/>
    <property type="match status" value="2"/>
</dbReference>
<dbReference type="GO" id="GO:0016342">
    <property type="term" value="C:catenin complex"/>
    <property type="evidence" value="ECO:0007669"/>
    <property type="project" value="TreeGrafter"/>
</dbReference>
<dbReference type="GO" id="GO:0044331">
    <property type="term" value="P:cell-cell adhesion mediated by cadherin"/>
    <property type="evidence" value="ECO:0007669"/>
    <property type="project" value="TreeGrafter"/>
</dbReference>
<name>A0A2T7NHR4_POMCA</name>
<dbReference type="GO" id="GO:0016339">
    <property type="term" value="P:calcium-dependent cell-cell adhesion via plasma membrane cell adhesion molecules"/>
    <property type="evidence" value="ECO:0007669"/>
    <property type="project" value="TreeGrafter"/>
</dbReference>
<evidence type="ECO:0000259" key="17">
    <source>
        <dbReference type="PROSITE" id="PS50268"/>
    </source>
</evidence>
<dbReference type="PROSITE" id="PS00232">
    <property type="entry name" value="CADHERIN_1"/>
    <property type="match status" value="6"/>
</dbReference>
<dbReference type="InterPro" id="IPR020894">
    <property type="entry name" value="Cadherin_CS"/>
</dbReference>
<dbReference type="GO" id="GO:0007156">
    <property type="term" value="P:homophilic cell adhesion via plasma membrane adhesion molecules"/>
    <property type="evidence" value="ECO:0007669"/>
    <property type="project" value="InterPro"/>
</dbReference>
<feature type="domain" description="Cadherin" evidence="17">
    <location>
        <begin position="653"/>
        <end position="751"/>
    </location>
</feature>
<dbReference type="SMART" id="SM00181">
    <property type="entry name" value="EGF"/>
    <property type="match status" value="4"/>
</dbReference>
<feature type="domain" description="Laminin G" evidence="15">
    <location>
        <begin position="2306"/>
        <end position="2495"/>
    </location>
</feature>
<dbReference type="GO" id="GO:0000902">
    <property type="term" value="P:cell morphogenesis"/>
    <property type="evidence" value="ECO:0007669"/>
    <property type="project" value="TreeGrafter"/>
</dbReference>
<dbReference type="FunFam" id="2.60.40.60:FF:000039">
    <property type="entry name" value="FAT atypical cadherin 3"/>
    <property type="match status" value="1"/>
</dbReference>
<keyword evidence="8" id="KW-1133">Transmembrane helix</keyword>
<feature type="domain" description="Cadherin" evidence="17">
    <location>
        <begin position="202"/>
        <end position="311"/>
    </location>
</feature>
<comment type="caution">
    <text evidence="18">The sequence shown here is derived from an EMBL/GenBank/DDBJ whole genome shotgun (WGS) entry which is preliminary data.</text>
</comment>
<feature type="signal peptide" evidence="14">
    <location>
        <begin position="1"/>
        <end position="22"/>
    </location>
</feature>
<keyword evidence="3" id="KW-0812">Transmembrane</keyword>
<dbReference type="Proteomes" id="UP000245119">
    <property type="component" value="Linkage Group LG12"/>
</dbReference>
<dbReference type="EMBL" id="PZQS01000012">
    <property type="protein sequence ID" value="PVD20720.1"/>
    <property type="molecule type" value="Genomic_DNA"/>
</dbReference>
<dbReference type="GO" id="GO:0008013">
    <property type="term" value="F:beta-catenin binding"/>
    <property type="evidence" value="ECO:0007669"/>
    <property type="project" value="TreeGrafter"/>
</dbReference>
<feature type="disulfide bond" evidence="13">
    <location>
        <begin position="2273"/>
        <end position="2290"/>
    </location>
</feature>
<dbReference type="Gene3D" id="2.60.120.200">
    <property type="match status" value="2"/>
</dbReference>
<dbReference type="Pfam" id="PF00028">
    <property type="entry name" value="Cadherin"/>
    <property type="match status" value="7"/>
</dbReference>
<evidence type="ECO:0000256" key="6">
    <source>
        <dbReference type="ARBA" id="ARBA00022837"/>
    </source>
</evidence>
<dbReference type="CDD" id="cd00054">
    <property type="entry name" value="EGF_CA"/>
    <property type="match status" value="1"/>
</dbReference>
<evidence type="ECO:0000256" key="10">
    <source>
        <dbReference type="ARBA" id="ARBA00023157"/>
    </source>
</evidence>
<keyword evidence="5" id="KW-0677">Repeat</keyword>
<dbReference type="Gene3D" id="2.60.40.60">
    <property type="entry name" value="Cadherins"/>
    <property type="match status" value="14"/>
</dbReference>
<feature type="domain" description="Cadherin" evidence="17">
    <location>
        <begin position="427"/>
        <end position="537"/>
    </location>
</feature>
<dbReference type="CDD" id="cd00110">
    <property type="entry name" value="LamG"/>
    <property type="match status" value="2"/>
</dbReference>
<accession>A0A2T7NHR4</accession>
<dbReference type="CDD" id="cd00053">
    <property type="entry name" value="EGF"/>
    <property type="match status" value="1"/>
</dbReference>
<dbReference type="GO" id="GO:0034332">
    <property type="term" value="P:adherens junction organization"/>
    <property type="evidence" value="ECO:0007669"/>
    <property type="project" value="TreeGrafter"/>
</dbReference>
<dbReference type="GO" id="GO:0007163">
    <property type="term" value="P:establishment or maintenance of cell polarity"/>
    <property type="evidence" value="ECO:0007669"/>
    <property type="project" value="UniProtKB-ARBA"/>
</dbReference>
<protein>
    <submittedName>
        <fullName evidence="18">Uncharacterized protein</fullName>
    </submittedName>
</protein>
<dbReference type="InterPro" id="IPR002126">
    <property type="entry name" value="Cadherin-like_dom"/>
</dbReference>
<dbReference type="PROSITE" id="PS50025">
    <property type="entry name" value="LAM_G_DOMAIN"/>
    <property type="match status" value="2"/>
</dbReference>
<dbReference type="InterPro" id="IPR039808">
    <property type="entry name" value="Cadherin"/>
</dbReference>
<feature type="domain" description="Cadherin" evidence="17">
    <location>
        <begin position="856"/>
        <end position="969"/>
    </location>
</feature>